<proteinExistence type="predicted"/>
<dbReference type="InterPro" id="IPR006059">
    <property type="entry name" value="SBP"/>
</dbReference>
<dbReference type="SUPFAM" id="SSF53850">
    <property type="entry name" value="Periplasmic binding protein-like II"/>
    <property type="match status" value="1"/>
</dbReference>
<dbReference type="PANTHER" id="PTHR30222:SF17">
    <property type="entry name" value="SPERMIDINE_PUTRESCINE-BINDING PERIPLASMIC PROTEIN"/>
    <property type="match status" value="1"/>
</dbReference>
<accession>A0A2I1K532</accession>
<evidence type="ECO:0000256" key="4">
    <source>
        <dbReference type="ARBA" id="ARBA00022764"/>
    </source>
</evidence>
<evidence type="ECO:0000256" key="5">
    <source>
        <dbReference type="PIRSR" id="PIRSR019574-1"/>
    </source>
</evidence>
<dbReference type="OrthoDB" id="9769319at2"/>
<dbReference type="InterPro" id="IPR001188">
    <property type="entry name" value="Sperm_putr-bd"/>
</dbReference>
<dbReference type="GO" id="GO:0042597">
    <property type="term" value="C:periplasmic space"/>
    <property type="evidence" value="ECO:0007669"/>
    <property type="project" value="UniProtKB-SubCell"/>
</dbReference>
<evidence type="ECO:0000256" key="3">
    <source>
        <dbReference type="ARBA" id="ARBA00022729"/>
    </source>
</evidence>
<keyword evidence="2" id="KW-0813">Transport</keyword>
<comment type="subcellular location">
    <subcellularLocation>
        <location evidence="1">Periplasm</location>
    </subcellularLocation>
</comment>
<organism evidence="6 7">
    <name type="scientific">Falseniella ignava</name>
    <dbReference type="NCBI Taxonomy" id="137730"/>
    <lineage>
        <taxon>Bacteria</taxon>
        <taxon>Bacillati</taxon>
        <taxon>Bacillota</taxon>
        <taxon>Bacilli</taxon>
        <taxon>Lactobacillales</taxon>
        <taxon>Aerococcaceae</taxon>
        <taxon>Falseniella</taxon>
    </lineage>
</organism>
<dbReference type="PIRSF" id="PIRSF019574">
    <property type="entry name" value="Periplasmic_polyamine_BP"/>
    <property type="match status" value="1"/>
</dbReference>
<keyword evidence="4" id="KW-0574">Periplasm</keyword>
<feature type="binding site" evidence="5">
    <location>
        <position position="92"/>
    </location>
    <ligand>
        <name>spermidine</name>
        <dbReference type="ChEBI" id="CHEBI:57834"/>
    </ligand>
</feature>
<evidence type="ECO:0000256" key="2">
    <source>
        <dbReference type="ARBA" id="ARBA00022448"/>
    </source>
</evidence>
<dbReference type="RefSeq" id="WP_006700904.1">
    <property type="nucleotide sequence ID" value="NZ_PKHE01000001.1"/>
</dbReference>
<dbReference type="GO" id="GO:0015846">
    <property type="term" value="P:polyamine transport"/>
    <property type="evidence" value="ECO:0007669"/>
    <property type="project" value="InterPro"/>
</dbReference>
<dbReference type="Proteomes" id="UP000234384">
    <property type="component" value="Unassembled WGS sequence"/>
</dbReference>
<dbReference type="Pfam" id="PF13416">
    <property type="entry name" value="SBP_bac_8"/>
    <property type="match status" value="1"/>
</dbReference>
<protein>
    <submittedName>
        <fullName evidence="6">Spermidine/putrescine ABC transporter substrate-binding protein</fullName>
    </submittedName>
</protein>
<keyword evidence="3" id="KW-0732">Signal</keyword>
<comment type="caution">
    <text evidence="6">The sequence shown here is derived from an EMBL/GenBank/DDBJ whole genome shotgun (WGS) entry which is preliminary data.</text>
</comment>
<evidence type="ECO:0000256" key="1">
    <source>
        <dbReference type="ARBA" id="ARBA00004418"/>
    </source>
</evidence>
<dbReference type="CDD" id="cd13663">
    <property type="entry name" value="PBP2_PotD_PotF_like_2"/>
    <property type="match status" value="1"/>
</dbReference>
<dbReference type="Gene3D" id="3.40.190.10">
    <property type="entry name" value="Periplasmic binding protein-like II"/>
    <property type="match status" value="2"/>
</dbReference>
<dbReference type="PANTHER" id="PTHR30222">
    <property type="entry name" value="SPERMIDINE/PUTRESCINE-BINDING PERIPLASMIC PROTEIN"/>
    <property type="match status" value="1"/>
</dbReference>
<evidence type="ECO:0000313" key="6">
    <source>
        <dbReference type="EMBL" id="PKY90749.1"/>
    </source>
</evidence>
<dbReference type="PRINTS" id="PR00909">
    <property type="entry name" value="SPERMDNBNDNG"/>
</dbReference>
<sequence>MKQLNRLILGVLALIFVLYGVRYSLDRGMGGQGSQTVVFYNWGDYIDPTILKDFEAETGYRVIYETFDSNEAMVAKIQQGGTAYDLAVPSEYMIEQMIEDQLLTPLDKSKIQGLENIDERFLNQPFDPNNEYSIPYFWGTLGILYNTEYVDEDELNHWDDLWNPKYRNQIIIYDGAREVMGIGLQSLGYSLNETDTSRLIEARDKMKLLMPNILALVADELKMHMHNQEAIIGITFSGEAAMAMENDDRLAYKVPSEGSNLWFDNIVIPHNAANPDGAYALINFLLRPDIAARNAEYIGYATPNRRAMELMDPEVVNDPAFYPTDDVIEHLEVYRGLGQEKLIEYNNMFLEVKLEPRD</sequence>
<evidence type="ECO:0000313" key="7">
    <source>
        <dbReference type="Proteomes" id="UP000234384"/>
    </source>
</evidence>
<reference evidence="6 7" key="1">
    <citation type="submission" date="2017-12" db="EMBL/GenBank/DDBJ databases">
        <title>Phylogenetic diversity of female urinary microbiome.</title>
        <authorList>
            <person name="Thomas-White K."/>
            <person name="Wolfe A.J."/>
        </authorList>
    </citation>
    <scope>NUCLEOTIDE SEQUENCE [LARGE SCALE GENOMIC DNA]</scope>
    <source>
        <strain evidence="6 7">UMB0898</strain>
    </source>
</reference>
<gene>
    <name evidence="6" type="ORF">CYJ57_00820</name>
</gene>
<dbReference type="EMBL" id="PKHE01000001">
    <property type="protein sequence ID" value="PKY90749.1"/>
    <property type="molecule type" value="Genomic_DNA"/>
</dbReference>
<dbReference type="AlphaFoldDB" id="A0A2I1K532"/>
<name>A0A2I1K532_9LACT</name>
<dbReference type="GO" id="GO:0019808">
    <property type="term" value="F:polyamine binding"/>
    <property type="evidence" value="ECO:0007669"/>
    <property type="project" value="InterPro"/>
</dbReference>